<dbReference type="GO" id="GO:0005886">
    <property type="term" value="C:plasma membrane"/>
    <property type="evidence" value="ECO:0007669"/>
    <property type="project" value="TreeGrafter"/>
</dbReference>
<comment type="caution">
    <text evidence="5">The sequence shown here is derived from an EMBL/GenBank/DDBJ whole genome shotgun (WGS) entry which is preliminary data.</text>
</comment>
<accession>A0A9D1KJK0</accession>
<feature type="domain" description="ABC transporter" evidence="4">
    <location>
        <begin position="1"/>
        <end position="196"/>
    </location>
</feature>
<sequence length="675" mass="78970">MNHVNYQFADTGFYCLYGPSGLGKTTLLNAIAHEINVHGTIETTAPFIYYNFANDHLFLNATVKENFKLFFSEEEYSVALEYLYRYEIDYLIHKKVKVLSSGENQKILLIIAFVKKAPIILLDEPFSNIDQESKRDWIEELKSISQSSCVIYTAHDQTEQSYSDILLTIENNQIIEVRKDTHNSLKKADKADFHSLSVRFGIRFLFYRFQWLKSIFFVLFTFLFFLVSLFSSLLLVTETDIFKNHLQANSNNVYNGVEDLGCSAIKYDLVKESLGIPGSYSRPIDLSSVFGWWDQEHQYEYITEICVTEKVLLNGKMHRLADDEIVVSDCFYDLMNLDTYPFFIGNSAVFPGVKEEDGTPRYQILVYETDYSDYYDEIVQLKEQSSLIPMNKIKEFMTRMEKFYANVYVSESGLKRFAISPDFRHLETSGMTLTRFDETGYFNPFKEPFEEDSIIMGDLYFKRYFDCPSNMTNQELEQLYQEKAGQYYEVTFENNQGKRVVKTLKLHYPLYKDGGRPSYPYDTFVDSTVYEELVEELSLNEVESLFNTKGEVLLYDLDDETIDWMVDHYDSFEILNQEEVYERIENYREQRPLFAMGLIISGCFILVFLLIDYVVCLRKDFKESLKLRYKGVSATSIRTIKISALILEVLFVLMIAVLLCYGTRIPIFRLFGIFR</sequence>
<keyword evidence="1" id="KW-0547">Nucleotide-binding</keyword>
<keyword evidence="3" id="KW-0472">Membrane</keyword>
<dbReference type="Gene3D" id="3.40.50.300">
    <property type="entry name" value="P-loop containing nucleotide triphosphate hydrolases"/>
    <property type="match status" value="1"/>
</dbReference>
<dbReference type="InterPro" id="IPR015854">
    <property type="entry name" value="ABC_transpr_LolD-like"/>
</dbReference>
<dbReference type="GO" id="GO:0022857">
    <property type="term" value="F:transmembrane transporter activity"/>
    <property type="evidence" value="ECO:0007669"/>
    <property type="project" value="TreeGrafter"/>
</dbReference>
<reference evidence="5" key="2">
    <citation type="journal article" date="2021" name="PeerJ">
        <title>Extensive microbial diversity within the chicken gut microbiome revealed by metagenomics and culture.</title>
        <authorList>
            <person name="Gilroy R."/>
            <person name="Ravi A."/>
            <person name="Getino M."/>
            <person name="Pursley I."/>
            <person name="Horton D.L."/>
            <person name="Alikhan N.F."/>
            <person name="Baker D."/>
            <person name="Gharbi K."/>
            <person name="Hall N."/>
            <person name="Watson M."/>
            <person name="Adriaenssens E.M."/>
            <person name="Foster-Nyarko E."/>
            <person name="Jarju S."/>
            <person name="Secka A."/>
            <person name="Antonio M."/>
            <person name="Oren A."/>
            <person name="Chaudhuri R.R."/>
            <person name="La Ragione R."/>
            <person name="Hildebrand F."/>
            <person name="Pallen M.J."/>
        </authorList>
    </citation>
    <scope>NUCLEOTIDE SEQUENCE</scope>
    <source>
        <strain evidence="5">ChiW17-6978</strain>
    </source>
</reference>
<dbReference type="InterPro" id="IPR003593">
    <property type="entry name" value="AAA+_ATPase"/>
</dbReference>
<reference evidence="5" key="1">
    <citation type="submission" date="2020-10" db="EMBL/GenBank/DDBJ databases">
        <authorList>
            <person name="Gilroy R."/>
        </authorList>
    </citation>
    <scope>NUCLEOTIDE SEQUENCE</scope>
    <source>
        <strain evidence="5">ChiW17-6978</strain>
    </source>
</reference>
<feature type="transmembrane region" description="Helical" evidence="3">
    <location>
        <begin position="215"/>
        <end position="236"/>
    </location>
</feature>
<protein>
    <submittedName>
        <fullName evidence="5">ATP-binding cassette domain-containing protein</fullName>
    </submittedName>
</protein>
<proteinExistence type="predicted"/>
<evidence type="ECO:0000313" key="5">
    <source>
        <dbReference type="EMBL" id="HIT49938.1"/>
    </source>
</evidence>
<keyword evidence="3" id="KW-0812">Transmembrane</keyword>
<evidence type="ECO:0000256" key="1">
    <source>
        <dbReference type="ARBA" id="ARBA00022741"/>
    </source>
</evidence>
<evidence type="ECO:0000256" key="3">
    <source>
        <dbReference type="SAM" id="Phobius"/>
    </source>
</evidence>
<dbReference type="InterPro" id="IPR003439">
    <property type="entry name" value="ABC_transporter-like_ATP-bd"/>
</dbReference>
<feature type="transmembrane region" description="Helical" evidence="3">
    <location>
        <begin position="642"/>
        <end position="661"/>
    </location>
</feature>
<dbReference type="EMBL" id="DVLF01000089">
    <property type="protein sequence ID" value="HIT49938.1"/>
    <property type="molecule type" value="Genomic_DNA"/>
</dbReference>
<dbReference type="Pfam" id="PF00005">
    <property type="entry name" value="ABC_tran"/>
    <property type="match status" value="1"/>
</dbReference>
<gene>
    <name evidence="5" type="ORF">IAD46_02820</name>
</gene>
<evidence type="ECO:0000256" key="2">
    <source>
        <dbReference type="ARBA" id="ARBA00022840"/>
    </source>
</evidence>
<dbReference type="GO" id="GO:0005524">
    <property type="term" value="F:ATP binding"/>
    <property type="evidence" value="ECO:0007669"/>
    <property type="project" value="UniProtKB-KW"/>
</dbReference>
<dbReference type="PROSITE" id="PS50893">
    <property type="entry name" value="ABC_TRANSPORTER_2"/>
    <property type="match status" value="1"/>
</dbReference>
<dbReference type="GO" id="GO:0016887">
    <property type="term" value="F:ATP hydrolysis activity"/>
    <property type="evidence" value="ECO:0007669"/>
    <property type="project" value="InterPro"/>
</dbReference>
<name>A0A9D1KJK0_9MOLU</name>
<feature type="transmembrane region" description="Helical" evidence="3">
    <location>
        <begin position="593"/>
        <end position="615"/>
    </location>
</feature>
<keyword evidence="2 5" id="KW-0067">ATP-binding</keyword>
<dbReference type="AlphaFoldDB" id="A0A9D1KJK0"/>
<keyword evidence="3" id="KW-1133">Transmembrane helix</keyword>
<dbReference type="SUPFAM" id="SSF52540">
    <property type="entry name" value="P-loop containing nucleoside triphosphate hydrolases"/>
    <property type="match status" value="1"/>
</dbReference>
<evidence type="ECO:0000259" key="4">
    <source>
        <dbReference type="PROSITE" id="PS50893"/>
    </source>
</evidence>
<dbReference type="Proteomes" id="UP000886758">
    <property type="component" value="Unassembled WGS sequence"/>
</dbReference>
<dbReference type="SMART" id="SM00382">
    <property type="entry name" value="AAA"/>
    <property type="match status" value="1"/>
</dbReference>
<organism evidence="5 6">
    <name type="scientific">Candidatus Pelethenecus faecipullorum</name>
    <dbReference type="NCBI Taxonomy" id="2840900"/>
    <lineage>
        <taxon>Bacteria</taxon>
        <taxon>Bacillati</taxon>
        <taxon>Mycoplasmatota</taxon>
        <taxon>Mollicutes</taxon>
        <taxon>Candidatus Pelethenecus</taxon>
    </lineage>
</organism>
<evidence type="ECO:0000313" key="6">
    <source>
        <dbReference type="Proteomes" id="UP000886758"/>
    </source>
</evidence>
<dbReference type="InterPro" id="IPR027417">
    <property type="entry name" value="P-loop_NTPase"/>
</dbReference>
<dbReference type="PANTHER" id="PTHR24220">
    <property type="entry name" value="IMPORT ATP-BINDING PROTEIN"/>
    <property type="match status" value="1"/>
</dbReference>